<protein>
    <submittedName>
        <fullName evidence="1">Uncharacterized protein</fullName>
    </submittedName>
</protein>
<name>A0ACB9LQI3_9MYRT</name>
<comment type="caution">
    <text evidence="1">The sequence shown here is derived from an EMBL/GenBank/DDBJ whole genome shotgun (WGS) entry which is preliminary data.</text>
</comment>
<organism evidence="1 2">
    <name type="scientific">Melastoma candidum</name>
    <dbReference type="NCBI Taxonomy" id="119954"/>
    <lineage>
        <taxon>Eukaryota</taxon>
        <taxon>Viridiplantae</taxon>
        <taxon>Streptophyta</taxon>
        <taxon>Embryophyta</taxon>
        <taxon>Tracheophyta</taxon>
        <taxon>Spermatophyta</taxon>
        <taxon>Magnoliopsida</taxon>
        <taxon>eudicotyledons</taxon>
        <taxon>Gunneridae</taxon>
        <taxon>Pentapetalae</taxon>
        <taxon>rosids</taxon>
        <taxon>malvids</taxon>
        <taxon>Myrtales</taxon>
        <taxon>Melastomataceae</taxon>
        <taxon>Melastomatoideae</taxon>
        <taxon>Melastomateae</taxon>
        <taxon>Melastoma</taxon>
    </lineage>
</organism>
<reference evidence="2" key="1">
    <citation type="journal article" date="2023" name="Front. Plant Sci.">
        <title>Chromosomal-level genome assembly of Melastoma candidum provides insights into trichome evolution.</title>
        <authorList>
            <person name="Zhong Y."/>
            <person name="Wu W."/>
            <person name="Sun C."/>
            <person name="Zou P."/>
            <person name="Liu Y."/>
            <person name="Dai S."/>
            <person name="Zhou R."/>
        </authorList>
    </citation>
    <scope>NUCLEOTIDE SEQUENCE [LARGE SCALE GENOMIC DNA]</scope>
</reference>
<sequence>MSTWHVLACDGDSYRWELSSPLESELLGGVQRNPPSSQPDVLPSSMSGVVRQGRSKLLEGGDQRGEVLPVFRTGSGKSVPWSRSSFAKALSILEDGGDDETLPGSGGLQDCRPSSSSILFQTGSGKTIRASSASLDRAKRLLGLKGDEGNNTFQVVTGTENATDVSGENPFEVSPQMSMPCASVGNVRHTMSHAPMPSSSLTCEAGSYGALDVSCYATTPVLQANSLHTASSPIKFLTAGGRSISISGDAMKRARSLLGDPEMGGLLKKEKIVGPSASFSYPGKSCDSLSCEEKLPPNIPAHPEQPKRHDKLKSFVSPLRPTSNKFELSNSSKNLICSNNLAQQFDVAFQKNAYGNSMKQLARGSLQEENKYGIICSSRVHVGGESRKVGQIRFSSPFKKPRSSKFLTPLISTLSFSSSGRSTSIEHNLSKEKVSVRFPPLLMRPYVKEYFDGPPHMHESLQGATSLVRSVGPDNVENFMLPNASASGSKCIGVGDFFRMLVQSGASSRHISDQWVRNHCKWIIWKLASYERCYPATCSGKFLTIPNVLEELKYRYEREINHGQHSAIKRILEGDASPAKVLVLCVSAVHCPKTSKLEATSLPFKEATDERMKKIEVTDGWYSLNAILDEQLSRYLTNKKIFVGQKIRICGAGLHGWNDPISPLQAGGSVSFLLHANGTYRAHWADRLGFHNDGPPPLSFRCIKSNGGKIPLTLVGVSRIYPILYRERSFGSSVVRSEKMELKMRQLYDKKRSVIVDAVVSEYEKNKQGFYHCSDSDTEEGAKILNMLENSAEPEVLMAQMSAGQLNSFSSYQSKLEVSKQNHLDKLIQNAIRDAGLTEREVTSFMRVRVVGLRRRDLPGEDGCDEGFITIWEPTDSQQHDLIEGKAYAISSLIPVYSNLDTLYLQAKGSTVKWRPLSSREYESFKPFFNPRSSTPLSLLGEIPFSSEFDTAAFVLYVGEVHESAQQKQQWVFVTDGTNNDRHMNESDISILAISFALPCSDDLTPAPINSNLAGSTVGFCNLIRRANDQINHVWVAEASENSNYFLNFNVPYCKHLKGAAASVEAWASTYEMAIKKLRERVSIIIGEGRS</sequence>
<accession>A0ACB9LQI3</accession>
<evidence type="ECO:0000313" key="2">
    <source>
        <dbReference type="Proteomes" id="UP001057402"/>
    </source>
</evidence>
<dbReference type="Proteomes" id="UP001057402">
    <property type="component" value="Chromosome 11"/>
</dbReference>
<dbReference type="EMBL" id="CM042890">
    <property type="protein sequence ID" value="KAI4313039.1"/>
    <property type="molecule type" value="Genomic_DNA"/>
</dbReference>
<gene>
    <name evidence="1" type="ORF">MLD38_037816</name>
</gene>
<keyword evidence="2" id="KW-1185">Reference proteome</keyword>
<evidence type="ECO:0000313" key="1">
    <source>
        <dbReference type="EMBL" id="KAI4313039.1"/>
    </source>
</evidence>
<proteinExistence type="predicted"/>